<accession>A0A0A9AQS7</accession>
<name>A0A0A9AQS7_ARUDO</name>
<dbReference type="EMBL" id="GBRH01248458">
    <property type="protein sequence ID" value="JAD49437.1"/>
    <property type="molecule type" value="Transcribed_RNA"/>
</dbReference>
<proteinExistence type="predicted"/>
<evidence type="ECO:0000313" key="1">
    <source>
        <dbReference type="EMBL" id="JAD49437.1"/>
    </source>
</evidence>
<sequence length="38" mass="4350">MASFLVTPNIRMVWADTAHPVACFIYFSSWNIIEVGYV</sequence>
<reference evidence="1" key="2">
    <citation type="journal article" date="2015" name="Data Brief">
        <title>Shoot transcriptome of the giant reed, Arundo donax.</title>
        <authorList>
            <person name="Barrero R.A."/>
            <person name="Guerrero F.D."/>
            <person name="Moolhuijzen P."/>
            <person name="Goolsby J.A."/>
            <person name="Tidwell J."/>
            <person name="Bellgard S.E."/>
            <person name="Bellgard M.I."/>
        </authorList>
    </citation>
    <scope>NUCLEOTIDE SEQUENCE</scope>
    <source>
        <tissue evidence="1">Shoot tissue taken approximately 20 cm above the soil surface</tissue>
    </source>
</reference>
<reference evidence="1" key="1">
    <citation type="submission" date="2014-09" db="EMBL/GenBank/DDBJ databases">
        <authorList>
            <person name="Magalhaes I.L.F."/>
            <person name="Oliveira U."/>
            <person name="Santos F.R."/>
            <person name="Vidigal T.H.D.A."/>
            <person name="Brescovit A.D."/>
            <person name="Santos A.J."/>
        </authorList>
    </citation>
    <scope>NUCLEOTIDE SEQUENCE</scope>
    <source>
        <tissue evidence="1">Shoot tissue taken approximately 20 cm above the soil surface</tissue>
    </source>
</reference>
<protein>
    <submittedName>
        <fullName evidence="1">Uncharacterized protein</fullName>
    </submittedName>
</protein>
<dbReference type="AlphaFoldDB" id="A0A0A9AQS7"/>
<organism evidence="1">
    <name type="scientific">Arundo donax</name>
    <name type="common">Giant reed</name>
    <name type="synonym">Donax arundinaceus</name>
    <dbReference type="NCBI Taxonomy" id="35708"/>
    <lineage>
        <taxon>Eukaryota</taxon>
        <taxon>Viridiplantae</taxon>
        <taxon>Streptophyta</taxon>
        <taxon>Embryophyta</taxon>
        <taxon>Tracheophyta</taxon>
        <taxon>Spermatophyta</taxon>
        <taxon>Magnoliopsida</taxon>
        <taxon>Liliopsida</taxon>
        <taxon>Poales</taxon>
        <taxon>Poaceae</taxon>
        <taxon>PACMAD clade</taxon>
        <taxon>Arundinoideae</taxon>
        <taxon>Arundineae</taxon>
        <taxon>Arundo</taxon>
    </lineage>
</organism>